<protein>
    <submittedName>
        <fullName evidence="1">Uncharacterized protein</fullName>
    </submittedName>
</protein>
<name>A0A5E4PMT3_9NEOP</name>
<organism evidence="1 2">
    <name type="scientific">Leptidea sinapis</name>
    <dbReference type="NCBI Taxonomy" id="189913"/>
    <lineage>
        <taxon>Eukaryota</taxon>
        <taxon>Metazoa</taxon>
        <taxon>Ecdysozoa</taxon>
        <taxon>Arthropoda</taxon>
        <taxon>Hexapoda</taxon>
        <taxon>Insecta</taxon>
        <taxon>Pterygota</taxon>
        <taxon>Neoptera</taxon>
        <taxon>Endopterygota</taxon>
        <taxon>Lepidoptera</taxon>
        <taxon>Glossata</taxon>
        <taxon>Ditrysia</taxon>
        <taxon>Papilionoidea</taxon>
        <taxon>Pieridae</taxon>
        <taxon>Dismorphiinae</taxon>
        <taxon>Leptidea</taxon>
    </lineage>
</organism>
<evidence type="ECO:0000313" key="2">
    <source>
        <dbReference type="Proteomes" id="UP000324832"/>
    </source>
</evidence>
<reference evidence="1 2" key="1">
    <citation type="submission" date="2017-07" db="EMBL/GenBank/DDBJ databases">
        <authorList>
            <person name="Talla V."/>
            <person name="Backstrom N."/>
        </authorList>
    </citation>
    <scope>NUCLEOTIDE SEQUENCE [LARGE SCALE GENOMIC DNA]</scope>
</reference>
<proteinExistence type="predicted"/>
<gene>
    <name evidence="1" type="ORF">LSINAPIS_LOCUS796</name>
</gene>
<dbReference type="AlphaFoldDB" id="A0A5E4PMT3"/>
<dbReference type="EMBL" id="FZQP02000073">
    <property type="protein sequence ID" value="VVC87102.1"/>
    <property type="molecule type" value="Genomic_DNA"/>
</dbReference>
<evidence type="ECO:0000313" key="1">
    <source>
        <dbReference type="EMBL" id="VVC87102.1"/>
    </source>
</evidence>
<dbReference type="Proteomes" id="UP000324832">
    <property type="component" value="Unassembled WGS sequence"/>
</dbReference>
<accession>A0A5E4PMT3</accession>
<keyword evidence="2" id="KW-1185">Reference proteome</keyword>
<sequence>MENKQPSCKKSLVPDEKLKRKVYHDAIAGQSNCYNKPLFLEIVHKGPHKNDSQKVLVSIKPRTPAIKTLYVAEKYGVSPGRTPKSTMATKDIGFNVNINISDTSYGEDAKE</sequence>